<keyword evidence="2" id="KW-1185">Reference proteome</keyword>
<organism evidence="1 2">
    <name type="scientific">Blattamonas nauphoetae</name>
    <dbReference type="NCBI Taxonomy" id="2049346"/>
    <lineage>
        <taxon>Eukaryota</taxon>
        <taxon>Metamonada</taxon>
        <taxon>Preaxostyla</taxon>
        <taxon>Oxymonadida</taxon>
        <taxon>Blattamonas</taxon>
    </lineage>
</organism>
<sequence>MKPAIPSSEPPIPLYLSFFLFGSHLRRPNYSSRRPLSSQQRLSHQLQICELSRFHASPMLPKPLFFCLPQTFNFATPFSSDHPSASTSISPLPQTEHCATVCDITTRPHIHLISGESETRVWFDGITSTQSGHITRTVCQHQRNSRHATEVRGRRGGRLGGEGWARELQKTVCTLHFIHQPTSDSSAPSTVLRMDISNSFWSIAAGRHASSPRHTLEVDAQDGCASRNVEKLNNCGVPGAA</sequence>
<comment type="caution">
    <text evidence="1">The sequence shown here is derived from an EMBL/GenBank/DDBJ whole genome shotgun (WGS) entry which is preliminary data.</text>
</comment>
<proteinExistence type="predicted"/>
<dbReference type="Proteomes" id="UP001281761">
    <property type="component" value="Unassembled WGS sequence"/>
</dbReference>
<evidence type="ECO:0000313" key="1">
    <source>
        <dbReference type="EMBL" id="KAK2948275.1"/>
    </source>
</evidence>
<accession>A0ABQ9XAC6</accession>
<protein>
    <submittedName>
        <fullName evidence="1">Uncharacterized protein</fullName>
    </submittedName>
</protein>
<dbReference type="EMBL" id="JARBJD010000180">
    <property type="protein sequence ID" value="KAK2948275.1"/>
    <property type="molecule type" value="Genomic_DNA"/>
</dbReference>
<evidence type="ECO:0000313" key="2">
    <source>
        <dbReference type="Proteomes" id="UP001281761"/>
    </source>
</evidence>
<reference evidence="1 2" key="1">
    <citation type="journal article" date="2022" name="bioRxiv">
        <title>Genomics of Preaxostyla Flagellates Illuminates Evolutionary Transitions and the Path Towards Mitochondrial Loss.</title>
        <authorList>
            <person name="Novak L.V.F."/>
            <person name="Treitli S.C."/>
            <person name="Pyrih J."/>
            <person name="Halakuc P."/>
            <person name="Pipaliya S.V."/>
            <person name="Vacek V."/>
            <person name="Brzon O."/>
            <person name="Soukal P."/>
            <person name="Eme L."/>
            <person name="Dacks J.B."/>
            <person name="Karnkowska A."/>
            <person name="Elias M."/>
            <person name="Hampl V."/>
        </authorList>
    </citation>
    <scope>NUCLEOTIDE SEQUENCE [LARGE SCALE GENOMIC DNA]</scope>
    <source>
        <strain evidence="1">NAU3</strain>
        <tissue evidence="1">Gut</tissue>
    </source>
</reference>
<name>A0ABQ9XAC6_9EUKA</name>
<gene>
    <name evidence="1" type="ORF">BLNAU_16811</name>
</gene>